<protein>
    <submittedName>
        <fullName evidence="5">Acid protease</fullName>
    </submittedName>
</protein>
<dbReference type="InterPro" id="IPR001461">
    <property type="entry name" value="Aspartic_peptidase_A1"/>
</dbReference>
<feature type="compositionally biased region" description="Polar residues" evidence="2">
    <location>
        <begin position="487"/>
        <end position="497"/>
    </location>
</feature>
<evidence type="ECO:0000256" key="1">
    <source>
        <dbReference type="ARBA" id="ARBA00007447"/>
    </source>
</evidence>
<evidence type="ECO:0000259" key="4">
    <source>
        <dbReference type="PROSITE" id="PS51767"/>
    </source>
</evidence>
<reference evidence="5 6" key="1">
    <citation type="submission" date="2016-05" db="EMBL/GenBank/DDBJ databases">
        <title>A degradative enzymes factory behind the ericoid mycorrhizal symbiosis.</title>
        <authorList>
            <consortium name="DOE Joint Genome Institute"/>
            <person name="Martino E."/>
            <person name="Morin E."/>
            <person name="Grelet G."/>
            <person name="Kuo A."/>
            <person name="Kohler A."/>
            <person name="Daghino S."/>
            <person name="Barry K."/>
            <person name="Choi C."/>
            <person name="Cichocki N."/>
            <person name="Clum A."/>
            <person name="Copeland A."/>
            <person name="Hainaut M."/>
            <person name="Haridas S."/>
            <person name="Labutti K."/>
            <person name="Lindquist E."/>
            <person name="Lipzen A."/>
            <person name="Khouja H.-R."/>
            <person name="Murat C."/>
            <person name="Ohm R."/>
            <person name="Olson A."/>
            <person name="Spatafora J."/>
            <person name="Veneault-Fourrey C."/>
            <person name="Henrissat B."/>
            <person name="Grigoriev I."/>
            <person name="Martin F."/>
            <person name="Perotto S."/>
        </authorList>
    </citation>
    <scope>NUCLEOTIDE SEQUENCE [LARGE SCALE GENOMIC DNA]</scope>
    <source>
        <strain evidence="5 6">UAMH 7357</strain>
    </source>
</reference>
<feature type="region of interest" description="Disordered" evidence="2">
    <location>
        <begin position="483"/>
        <end position="515"/>
    </location>
</feature>
<dbReference type="InterPro" id="IPR033121">
    <property type="entry name" value="PEPTIDASE_A1"/>
</dbReference>
<dbReference type="GO" id="GO:0004190">
    <property type="term" value="F:aspartic-type endopeptidase activity"/>
    <property type="evidence" value="ECO:0007669"/>
    <property type="project" value="InterPro"/>
</dbReference>
<dbReference type="InterPro" id="IPR034164">
    <property type="entry name" value="Pepsin-like_dom"/>
</dbReference>
<organism evidence="5 6">
    <name type="scientific">Hyaloscypha hepaticicola</name>
    <dbReference type="NCBI Taxonomy" id="2082293"/>
    <lineage>
        <taxon>Eukaryota</taxon>
        <taxon>Fungi</taxon>
        <taxon>Dikarya</taxon>
        <taxon>Ascomycota</taxon>
        <taxon>Pezizomycotina</taxon>
        <taxon>Leotiomycetes</taxon>
        <taxon>Helotiales</taxon>
        <taxon>Hyaloscyphaceae</taxon>
        <taxon>Hyaloscypha</taxon>
    </lineage>
</organism>
<feature type="compositionally biased region" description="Basic and acidic residues" evidence="2">
    <location>
        <begin position="614"/>
        <end position="626"/>
    </location>
</feature>
<dbReference type="Gene3D" id="2.40.70.10">
    <property type="entry name" value="Acid Proteases"/>
    <property type="match status" value="2"/>
</dbReference>
<dbReference type="OrthoDB" id="4074350at2759"/>
<dbReference type="Pfam" id="PF00026">
    <property type="entry name" value="Asp"/>
    <property type="match status" value="1"/>
</dbReference>
<sequence>MSQAPPFSKLFISSLVQQIGARWLGLASLAGARLLVLAVWLPQVEWGFVRSLLPSLFLDSLLKEGNDGPWSSFTIEIGTPAQSINVLVSTASYQTWGVDPAGCTSNDPSDCSTLRGRFYNNSASTSWEPNLSNSTTTIYYLDLESGLGYSGKARYGFDNITLGYLGGGGPTLANQTVASIAAKDFFMGVFGVKPQASNFTSLTDPIPSYMQNLRKQSMIPSLSWAYTAGNQYRLNQVYGSLLLGGYDASKFKPNNLTFDFGPDDSRELLLELNEIKTEKGASLLPESISMYLDSTIPYIYLPEAACAMFESTFGLVWDNATQLYLLTDAQHTALQTQDPQITFTLGNLTSSTTVDITLPYSAFDLTVSYPIVENATRYFPLKRANDSSQYTLGRTFFQEAYVIADYERRNFSVSACNWDAALSEEIVTIFPPSNGNGTQNTSKTTPHHSLPLAAIAAGGAGVVVLLIFALILLSILHRRKKAKGQKLTESTPTTAPTINPDPNPNSEEVELDAHSPEHKADLHEFSGDAKFPSEMLGNEILELDPYGRKWPPSPNAVEIDSLAKQEIYEMDAGEVAIEMSGVGNGRRRSRGGRPMSFVEGDDWSPEALTSPRSADGRAERWRRDGEGVSPVSGLVSPASEGFSPRSGRNNFI</sequence>
<dbReference type="STRING" id="1745343.A0A2J6PPF5"/>
<feature type="domain" description="Peptidase A1" evidence="4">
    <location>
        <begin position="71"/>
        <end position="414"/>
    </location>
</feature>
<dbReference type="EMBL" id="KZ613509">
    <property type="protein sequence ID" value="PMD15910.1"/>
    <property type="molecule type" value="Genomic_DNA"/>
</dbReference>
<keyword evidence="3" id="KW-1133">Transmembrane helix</keyword>
<evidence type="ECO:0000256" key="3">
    <source>
        <dbReference type="SAM" id="Phobius"/>
    </source>
</evidence>
<keyword evidence="3" id="KW-0472">Membrane</keyword>
<gene>
    <name evidence="5" type="ORF">NA56DRAFT_692935</name>
</gene>
<feature type="region of interest" description="Disordered" evidence="2">
    <location>
        <begin position="583"/>
        <end position="652"/>
    </location>
</feature>
<evidence type="ECO:0000256" key="2">
    <source>
        <dbReference type="SAM" id="MobiDB-lite"/>
    </source>
</evidence>
<dbReference type="PANTHER" id="PTHR47966:SF51">
    <property type="entry name" value="BETA-SITE APP-CLEAVING ENZYME, ISOFORM A-RELATED"/>
    <property type="match status" value="1"/>
</dbReference>
<evidence type="ECO:0000313" key="5">
    <source>
        <dbReference type="EMBL" id="PMD15910.1"/>
    </source>
</evidence>
<dbReference type="GO" id="GO:0000324">
    <property type="term" value="C:fungal-type vacuole"/>
    <property type="evidence" value="ECO:0007669"/>
    <property type="project" value="TreeGrafter"/>
</dbReference>
<proteinExistence type="inferred from homology"/>
<dbReference type="PROSITE" id="PS51767">
    <property type="entry name" value="PEPTIDASE_A1"/>
    <property type="match status" value="1"/>
</dbReference>
<dbReference type="GO" id="GO:0006508">
    <property type="term" value="P:proteolysis"/>
    <property type="evidence" value="ECO:0007669"/>
    <property type="project" value="UniProtKB-KW"/>
</dbReference>
<keyword evidence="6" id="KW-1185">Reference proteome</keyword>
<dbReference type="CDD" id="cd05471">
    <property type="entry name" value="pepsin_like"/>
    <property type="match status" value="1"/>
</dbReference>
<dbReference type="PRINTS" id="PR00792">
    <property type="entry name" value="PEPSIN"/>
</dbReference>
<accession>A0A2J6PPF5</accession>
<keyword evidence="5" id="KW-0645">Protease</keyword>
<dbReference type="SUPFAM" id="SSF50630">
    <property type="entry name" value="Acid proteases"/>
    <property type="match status" value="1"/>
</dbReference>
<name>A0A2J6PPF5_9HELO</name>
<dbReference type="AlphaFoldDB" id="A0A2J6PPF5"/>
<comment type="similarity">
    <text evidence="1">Belongs to the peptidase A1 family.</text>
</comment>
<keyword evidence="3" id="KW-0812">Transmembrane</keyword>
<keyword evidence="5" id="KW-0378">Hydrolase</keyword>
<evidence type="ECO:0000313" key="6">
    <source>
        <dbReference type="Proteomes" id="UP000235672"/>
    </source>
</evidence>
<dbReference type="InterPro" id="IPR021109">
    <property type="entry name" value="Peptidase_aspartic_dom_sf"/>
</dbReference>
<feature type="transmembrane region" description="Helical" evidence="3">
    <location>
        <begin position="452"/>
        <end position="476"/>
    </location>
</feature>
<dbReference type="Proteomes" id="UP000235672">
    <property type="component" value="Unassembled WGS sequence"/>
</dbReference>
<dbReference type="PANTHER" id="PTHR47966">
    <property type="entry name" value="BETA-SITE APP-CLEAVING ENZYME, ISOFORM A-RELATED"/>
    <property type="match status" value="1"/>
</dbReference>